<dbReference type="OrthoDB" id="15001at2759"/>
<dbReference type="STRING" id="61395.A0A1Y1W2D8"/>
<organism evidence="3 4">
    <name type="scientific">Linderina pennispora</name>
    <dbReference type="NCBI Taxonomy" id="61395"/>
    <lineage>
        <taxon>Eukaryota</taxon>
        <taxon>Fungi</taxon>
        <taxon>Fungi incertae sedis</taxon>
        <taxon>Zoopagomycota</taxon>
        <taxon>Kickxellomycotina</taxon>
        <taxon>Kickxellomycetes</taxon>
        <taxon>Kickxellales</taxon>
        <taxon>Kickxellaceae</taxon>
        <taxon>Linderina</taxon>
    </lineage>
</organism>
<evidence type="ECO:0000256" key="1">
    <source>
        <dbReference type="ARBA" id="ARBA00023186"/>
    </source>
</evidence>
<protein>
    <recommendedName>
        <fullName evidence="5">Proteasome maturation factor UMP1</fullName>
    </recommendedName>
</protein>
<dbReference type="Pfam" id="PF05348">
    <property type="entry name" value="UMP1"/>
    <property type="match status" value="1"/>
</dbReference>
<accession>A0A1Y1W2D8</accession>
<dbReference type="InterPro" id="IPR008012">
    <property type="entry name" value="Ump1"/>
</dbReference>
<comment type="similarity">
    <text evidence="2">Belongs to the POMP/UMP1 family.</text>
</comment>
<dbReference type="PANTHER" id="PTHR12828:SF3">
    <property type="entry name" value="PROTEASOME MATURATION PROTEIN"/>
    <property type="match status" value="1"/>
</dbReference>
<dbReference type="GO" id="GO:0005737">
    <property type="term" value="C:cytoplasm"/>
    <property type="evidence" value="ECO:0007669"/>
    <property type="project" value="TreeGrafter"/>
</dbReference>
<comment type="caution">
    <text evidence="3">The sequence shown here is derived from an EMBL/GenBank/DDBJ whole genome shotgun (WGS) entry which is preliminary data.</text>
</comment>
<evidence type="ECO:0000313" key="4">
    <source>
        <dbReference type="Proteomes" id="UP000193922"/>
    </source>
</evidence>
<dbReference type="AlphaFoldDB" id="A0A1Y1W2D8"/>
<reference evidence="3 4" key="1">
    <citation type="submission" date="2016-07" db="EMBL/GenBank/DDBJ databases">
        <title>Pervasive Adenine N6-methylation of Active Genes in Fungi.</title>
        <authorList>
            <consortium name="DOE Joint Genome Institute"/>
            <person name="Mondo S.J."/>
            <person name="Dannebaum R.O."/>
            <person name="Kuo R.C."/>
            <person name="Labutti K."/>
            <person name="Haridas S."/>
            <person name="Kuo A."/>
            <person name="Salamov A."/>
            <person name="Ahrendt S.R."/>
            <person name="Lipzen A."/>
            <person name="Sullivan W."/>
            <person name="Andreopoulos W.B."/>
            <person name="Clum A."/>
            <person name="Lindquist E."/>
            <person name="Daum C."/>
            <person name="Ramamoorthy G.K."/>
            <person name="Gryganskyi A."/>
            <person name="Culley D."/>
            <person name="Magnuson J.K."/>
            <person name="James T.Y."/>
            <person name="O'Malley M.A."/>
            <person name="Stajich J.E."/>
            <person name="Spatafora J.W."/>
            <person name="Visel A."/>
            <person name="Grigoriev I.V."/>
        </authorList>
    </citation>
    <scope>NUCLEOTIDE SEQUENCE [LARGE SCALE GENOMIC DNA]</scope>
    <source>
        <strain evidence="3 4">ATCC 12442</strain>
    </source>
</reference>
<evidence type="ECO:0000313" key="3">
    <source>
        <dbReference type="EMBL" id="ORX67425.1"/>
    </source>
</evidence>
<keyword evidence="4" id="KW-1185">Reference proteome</keyword>
<dbReference type="RefSeq" id="XP_040741312.1">
    <property type="nucleotide sequence ID" value="XM_040888215.1"/>
</dbReference>
<name>A0A1Y1W2D8_9FUNG</name>
<gene>
    <name evidence="3" type="ORF">DL89DRAFT_269243</name>
</gene>
<dbReference type="GO" id="GO:0043248">
    <property type="term" value="P:proteasome assembly"/>
    <property type="evidence" value="ECO:0007669"/>
    <property type="project" value="InterPro"/>
</dbReference>
<dbReference type="GO" id="GO:0005634">
    <property type="term" value="C:nucleus"/>
    <property type="evidence" value="ECO:0007669"/>
    <property type="project" value="TreeGrafter"/>
</dbReference>
<keyword evidence="1" id="KW-0143">Chaperone</keyword>
<dbReference type="Proteomes" id="UP000193922">
    <property type="component" value="Unassembled WGS sequence"/>
</dbReference>
<evidence type="ECO:0008006" key="5">
    <source>
        <dbReference type="Google" id="ProtNLM"/>
    </source>
</evidence>
<sequence>MSASFKFDNSSSTTASSVLPTATEFGSTNVIGHGPNRRIDQQLQKAHPLESRLANWESSQLNMKLHMQRRIYGLHAPVRTMMELQAVKDVPNVFESPAARLQFDILNGRDETIEIEDMYCSAHVEQDLGDVHELLARHVEA</sequence>
<dbReference type="PANTHER" id="PTHR12828">
    <property type="entry name" value="PROTEASOME MATURATION PROTEIN UMP1"/>
    <property type="match status" value="1"/>
</dbReference>
<dbReference type="EMBL" id="MCFD01000012">
    <property type="protein sequence ID" value="ORX67425.1"/>
    <property type="molecule type" value="Genomic_DNA"/>
</dbReference>
<dbReference type="GeneID" id="63804863"/>
<proteinExistence type="inferred from homology"/>
<evidence type="ECO:0000256" key="2">
    <source>
        <dbReference type="ARBA" id="ARBA00043974"/>
    </source>
</evidence>